<evidence type="ECO:0000313" key="3">
    <source>
        <dbReference type="Proteomes" id="UP000031737"/>
    </source>
</evidence>
<dbReference type="EMBL" id="AUPL01003338">
    <property type="protein sequence ID" value="ESL08949.1"/>
    <property type="molecule type" value="Genomic_DNA"/>
</dbReference>
<feature type="region of interest" description="Disordered" evidence="1">
    <location>
        <begin position="80"/>
        <end position="148"/>
    </location>
</feature>
<name>A0A061J210_TRYRA</name>
<feature type="compositionally biased region" description="Polar residues" evidence="1">
    <location>
        <begin position="135"/>
        <end position="148"/>
    </location>
</feature>
<keyword evidence="3" id="KW-1185">Reference proteome</keyword>
<gene>
    <name evidence="2" type="ORF">TRSC58_03338</name>
</gene>
<proteinExistence type="predicted"/>
<feature type="region of interest" description="Disordered" evidence="1">
    <location>
        <begin position="401"/>
        <end position="428"/>
    </location>
</feature>
<dbReference type="OrthoDB" id="245225at2759"/>
<dbReference type="VEuPathDB" id="TriTrypDB:TRSC58_03338"/>
<sequence length="545" mass="59374">MSNRAASDFADSDASGSFHLIDPDTGLTVVGERGVDSAAQSGVGVMEAAERGMQAESFMSAVSQSTWSMLATTQLEEAPSLAPWSSSPDCPPSFSARRSLESTTPFHGDRSADEAAMMGKLVPSALSRRVRGDDNSSNDVDGQNKENGLPQTFLHAFAEAPPHLSAVDKNGDTSVPASASSREKLQLQNALLRSQLAEANKNSAHYMLLHEHVKEELQNLHKTLSLLLHGDSENEMNEYLGSTRTDVSQEREELQRQGAGAQLPFGRPTWLQQVLRMLGFESIPPPSPCRRYGCRSRRQRLHTPEAEGSSMSDGWKRHFSYAKWHARHGRAGPALESILLAISSDGFDAWRSLLVDEPNWNRLGGSDRQQWYCLVATKLAELLNRRGITLATTRLDEQCGASCSTEGELDDEGGGGEEQQQQAAPTDRCQQLTPDLLVPFLWRMSCNYAEEIKDNELSPAAEDAGTPSGELCLPPHQVIGAALEDLLSASISTFPGNAALCYLLASVRAVQGREEESLHQLKEVLHLDPSHLLREGCGCNSHPVP</sequence>
<organism evidence="2 3">
    <name type="scientific">Trypanosoma rangeli SC58</name>
    <dbReference type="NCBI Taxonomy" id="429131"/>
    <lineage>
        <taxon>Eukaryota</taxon>
        <taxon>Discoba</taxon>
        <taxon>Euglenozoa</taxon>
        <taxon>Kinetoplastea</taxon>
        <taxon>Metakinetoplastina</taxon>
        <taxon>Trypanosomatida</taxon>
        <taxon>Trypanosomatidae</taxon>
        <taxon>Trypanosoma</taxon>
        <taxon>Herpetosoma</taxon>
    </lineage>
</organism>
<comment type="caution">
    <text evidence="2">The sequence shown here is derived from an EMBL/GenBank/DDBJ whole genome shotgun (WGS) entry which is preliminary data.</text>
</comment>
<dbReference type="AlphaFoldDB" id="A0A061J210"/>
<accession>A0A061J210</accession>
<reference evidence="2 3" key="1">
    <citation type="submission" date="2013-07" db="EMBL/GenBank/DDBJ databases">
        <authorList>
            <person name="Stoco P.H."/>
            <person name="Wagner G."/>
            <person name="Gerber A."/>
            <person name="Zaha A."/>
            <person name="Thompson C."/>
            <person name="Bartholomeu D.C."/>
            <person name="Luckemeyer D.D."/>
            <person name="Bahia D."/>
            <person name="Loreto E."/>
            <person name="Prestes E.B."/>
            <person name="Lima F.M."/>
            <person name="Rodrigues-Luiz G."/>
            <person name="Vallejo G.A."/>
            <person name="Filho J.F."/>
            <person name="Monteiro K.M."/>
            <person name="Tyler K.M."/>
            <person name="de Almeida L.G."/>
            <person name="Ortiz M.F."/>
            <person name="Siervo M.A."/>
            <person name="de Moraes M.H."/>
            <person name="Cunha O.L."/>
            <person name="Mendonca-Neto R."/>
            <person name="Silva R."/>
            <person name="Teixeira S.M."/>
            <person name="Murta S.M."/>
            <person name="Sincero T.C."/>
            <person name="Mendes T.A."/>
            <person name="Urmenyi T.P."/>
            <person name="Silva V.G."/>
            <person name="da Rocha W.D."/>
            <person name="Andersson B."/>
            <person name="Romanha A.J."/>
            <person name="Steindel M."/>
            <person name="de Vasconcelos A.T."/>
            <person name="Grisard E.C."/>
        </authorList>
    </citation>
    <scope>NUCLEOTIDE SEQUENCE [LARGE SCALE GENOMIC DNA]</scope>
    <source>
        <strain evidence="2 3">SC58</strain>
    </source>
</reference>
<dbReference type="Proteomes" id="UP000031737">
    <property type="component" value="Unassembled WGS sequence"/>
</dbReference>
<protein>
    <submittedName>
        <fullName evidence="2">Uncharacterized protein</fullName>
    </submittedName>
</protein>
<evidence type="ECO:0000256" key="1">
    <source>
        <dbReference type="SAM" id="MobiDB-lite"/>
    </source>
</evidence>
<evidence type="ECO:0000313" key="2">
    <source>
        <dbReference type="EMBL" id="ESL08949.1"/>
    </source>
</evidence>